<dbReference type="PANTHER" id="PTHR34454">
    <property type="entry name" value="TUNICAMYCIN INDUCED PROTEIN"/>
    <property type="match status" value="1"/>
</dbReference>
<dbReference type="EMBL" id="JAHRHJ020000009">
    <property type="protein sequence ID" value="KAH9301103.1"/>
    <property type="molecule type" value="Genomic_DNA"/>
</dbReference>
<dbReference type="PANTHER" id="PTHR34454:SF2">
    <property type="entry name" value="PROTEIN TUNICAMYCIN INDUCED 1"/>
    <property type="match status" value="1"/>
</dbReference>
<proteinExistence type="predicted"/>
<dbReference type="GO" id="GO:0003676">
    <property type="term" value="F:nucleic acid binding"/>
    <property type="evidence" value="ECO:0007669"/>
    <property type="project" value="InterPro"/>
</dbReference>
<dbReference type="Gene3D" id="3.30.420.10">
    <property type="entry name" value="Ribonuclease H-like superfamily/Ribonuclease H"/>
    <property type="match status" value="1"/>
</dbReference>
<keyword evidence="2" id="KW-1185">Reference proteome</keyword>
<accession>A0AA38FG67</accession>
<sequence>MGKPTLSTEMPLNPQLVLGPFEKWGIDFVRPFDPPSYGKEYFLVCTNYVTKWVEVQALESANEDVVAEFLYNRIMLRRWSTNGKRNVELDVRDSIIQKMGWNADEVNISNINSVDTMVGHATLYEFDIQIGNAILPVRLSEDVKSWEFVEHDDANDDEESHTTLAKRPGQFAPVLAPFQLAGPLELWIQDADHMRLSVPHDVEAGVLKKVMLTDGAVVTVKGAREMSLSQPIQLPLTLGSKTGDGSPSSSLIALAAKLKRASSNEGSPLSLRIVGPSSLVASSISEPESTSKKLKVKRLAPGSVELVSRQQQETSPSVSLEAAGDTLGPKDMWMWPFPSVNGSDPKLLGFQELLNALLGSNVQKKGSFKLLKAQAAPATFVKMQFELEKKLGGEMYNSSMWPEWRTKPSVVRLQFEMTAKVEGGKLLPVNVQQIEPVAAVESHS</sequence>
<dbReference type="InterPro" id="IPR012337">
    <property type="entry name" value="RNaseH-like_sf"/>
</dbReference>
<dbReference type="AlphaFoldDB" id="A0AA38FG67"/>
<gene>
    <name evidence="1" type="ORF">KI387_012686</name>
</gene>
<protein>
    <submittedName>
        <fullName evidence="1">Uncharacterized protein</fullName>
    </submittedName>
</protein>
<dbReference type="OMA" id="RFTTLWP"/>
<evidence type="ECO:0000313" key="2">
    <source>
        <dbReference type="Proteomes" id="UP000824469"/>
    </source>
</evidence>
<feature type="non-terminal residue" evidence="1">
    <location>
        <position position="1"/>
    </location>
</feature>
<reference evidence="1 2" key="1">
    <citation type="journal article" date="2021" name="Nat. Plants">
        <title>The Taxus genome provides insights into paclitaxel biosynthesis.</title>
        <authorList>
            <person name="Xiong X."/>
            <person name="Gou J."/>
            <person name="Liao Q."/>
            <person name="Li Y."/>
            <person name="Zhou Q."/>
            <person name="Bi G."/>
            <person name="Li C."/>
            <person name="Du R."/>
            <person name="Wang X."/>
            <person name="Sun T."/>
            <person name="Guo L."/>
            <person name="Liang H."/>
            <person name="Lu P."/>
            <person name="Wu Y."/>
            <person name="Zhang Z."/>
            <person name="Ro D.K."/>
            <person name="Shang Y."/>
            <person name="Huang S."/>
            <person name="Yan J."/>
        </authorList>
    </citation>
    <scope>NUCLEOTIDE SEQUENCE [LARGE SCALE GENOMIC DNA]</scope>
    <source>
        <strain evidence="1">Ta-2019</strain>
    </source>
</reference>
<name>A0AA38FG67_TAXCH</name>
<comment type="caution">
    <text evidence="1">The sequence shown here is derived from an EMBL/GenBank/DDBJ whole genome shotgun (WGS) entry which is preliminary data.</text>
</comment>
<dbReference type="Proteomes" id="UP000824469">
    <property type="component" value="Unassembled WGS sequence"/>
</dbReference>
<dbReference type="InterPro" id="IPR036397">
    <property type="entry name" value="RNaseH_sf"/>
</dbReference>
<evidence type="ECO:0000313" key="1">
    <source>
        <dbReference type="EMBL" id="KAH9301103.1"/>
    </source>
</evidence>
<dbReference type="SUPFAM" id="SSF53098">
    <property type="entry name" value="Ribonuclease H-like"/>
    <property type="match status" value="1"/>
</dbReference>
<dbReference type="InterPro" id="IPR053283">
    <property type="entry name" value="TUNICAMYCIN_INDUCED_1"/>
</dbReference>
<organism evidence="1 2">
    <name type="scientific">Taxus chinensis</name>
    <name type="common">Chinese yew</name>
    <name type="synonym">Taxus wallichiana var. chinensis</name>
    <dbReference type="NCBI Taxonomy" id="29808"/>
    <lineage>
        <taxon>Eukaryota</taxon>
        <taxon>Viridiplantae</taxon>
        <taxon>Streptophyta</taxon>
        <taxon>Embryophyta</taxon>
        <taxon>Tracheophyta</taxon>
        <taxon>Spermatophyta</taxon>
        <taxon>Pinopsida</taxon>
        <taxon>Pinidae</taxon>
        <taxon>Conifers II</taxon>
        <taxon>Cupressales</taxon>
        <taxon>Taxaceae</taxon>
        <taxon>Taxus</taxon>
    </lineage>
</organism>